<evidence type="ECO:0000313" key="2">
    <source>
        <dbReference type="EMBL" id="JAT25158.1"/>
    </source>
</evidence>
<feature type="compositionally biased region" description="Basic and acidic residues" evidence="1">
    <location>
        <begin position="16"/>
        <end position="46"/>
    </location>
</feature>
<accession>A0A1B6LNC2</accession>
<organism evidence="2">
    <name type="scientific">Graphocephala atropunctata</name>
    <dbReference type="NCBI Taxonomy" id="36148"/>
    <lineage>
        <taxon>Eukaryota</taxon>
        <taxon>Metazoa</taxon>
        <taxon>Ecdysozoa</taxon>
        <taxon>Arthropoda</taxon>
        <taxon>Hexapoda</taxon>
        <taxon>Insecta</taxon>
        <taxon>Pterygota</taxon>
        <taxon>Neoptera</taxon>
        <taxon>Paraneoptera</taxon>
        <taxon>Hemiptera</taxon>
        <taxon>Auchenorrhyncha</taxon>
        <taxon>Membracoidea</taxon>
        <taxon>Cicadellidae</taxon>
        <taxon>Cicadellinae</taxon>
        <taxon>Cicadellini</taxon>
        <taxon>Graphocephala</taxon>
    </lineage>
</organism>
<dbReference type="EMBL" id="GEBQ01014819">
    <property type="protein sequence ID" value="JAT25158.1"/>
    <property type="molecule type" value="Transcribed_RNA"/>
</dbReference>
<feature type="region of interest" description="Disordered" evidence="1">
    <location>
        <begin position="1"/>
        <end position="198"/>
    </location>
</feature>
<gene>
    <name evidence="2" type="ORF">g.37352</name>
</gene>
<feature type="compositionally biased region" description="Basic and acidic residues" evidence="1">
    <location>
        <begin position="103"/>
        <end position="133"/>
    </location>
</feature>
<feature type="non-terminal residue" evidence="2">
    <location>
        <position position="198"/>
    </location>
</feature>
<name>A0A1B6LNC2_9HEMI</name>
<reference evidence="2" key="1">
    <citation type="submission" date="2015-11" db="EMBL/GenBank/DDBJ databases">
        <title>De novo transcriptome assembly of four potential Pierce s Disease insect vectors from Arizona vineyards.</title>
        <authorList>
            <person name="Tassone E.E."/>
        </authorList>
    </citation>
    <scope>NUCLEOTIDE SEQUENCE</scope>
</reference>
<evidence type="ECO:0000256" key="1">
    <source>
        <dbReference type="SAM" id="MobiDB-lite"/>
    </source>
</evidence>
<dbReference type="AlphaFoldDB" id="A0A1B6LNC2"/>
<proteinExistence type="predicted"/>
<protein>
    <submittedName>
        <fullName evidence="2">Uncharacterized protein</fullName>
    </submittedName>
</protein>
<sequence>NRNGLVDSDEELSSEEDNKHKVSPDKREKTTRSGKSPTEKMYDSKSKSGGFSQPDADGKRAGRTKGIDGMGGRPNAKSDGTRKQRRQNRNGLVDSDEELSSDEDNKHKVSPDKREKTTRSGKSPTEKMYDSKSKSGGFSQPDADGEGAGRTKGIDGMGGRPNAKSDGTRKQRRQNRNGLVDSDEELSSEEDNKHKVSP</sequence>
<feature type="non-terminal residue" evidence="2">
    <location>
        <position position="1"/>
    </location>
</feature>